<evidence type="ECO:0000313" key="2">
    <source>
        <dbReference type="EMBL" id="GIP60397.1"/>
    </source>
</evidence>
<dbReference type="Proteomes" id="UP000681290">
    <property type="component" value="Unassembled WGS sequence"/>
</dbReference>
<keyword evidence="3" id="KW-1185">Reference proteome</keyword>
<evidence type="ECO:0000313" key="3">
    <source>
        <dbReference type="Proteomes" id="UP000681290"/>
    </source>
</evidence>
<gene>
    <name evidence="2" type="ORF">J15TS10_42110</name>
</gene>
<reference evidence="2 3" key="1">
    <citation type="submission" date="2021-03" db="EMBL/GenBank/DDBJ databases">
        <title>Antimicrobial resistance genes in bacteria isolated from Japanese honey, and their potential for conferring macrolide and lincosamide resistance in the American foulbrood pathogen Paenibacillus larvae.</title>
        <authorList>
            <person name="Okamoto M."/>
            <person name="Kumagai M."/>
            <person name="Kanamori H."/>
            <person name="Takamatsu D."/>
        </authorList>
    </citation>
    <scope>NUCLEOTIDE SEQUENCE [LARGE SCALE GENOMIC DNA]</scope>
    <source>
        <strain evidence="2 3">J15TS10</strain>
    </source>
</reference>
<sequence length="143" mass="16101">MIHINKVSRGRAHAQELYDGAAQAGYVQNRIIAIFLISSLIPFICLGFISFYTINSILGNKVEAALQNNLNQELTVLENTLKNMNYVSQQLAFGEGTNKLLEELFHETESYQQIQLRNNIKAELNVLSYSNLNFGPIIQHSDA</sequence>
<keyword evidence="1" id="KW-0812">Transmembrane</keyword>
<evidence type="ECO:0000256" key="1">
    <source>
        <dbReference type="SAM" id="Phobius"/>
    </source>
</evidence>
<keyword evidence="1" id="KW-1133">Transmembrane helix</keyword>
<organism evidence="2 3">
    <name type="scientific">Paenibacillus woosongensis</name>
    <dbReference type="NCBI Taxonomy" id="307580"/>
    <lineage>
        <taxon>Bacteria</taxon>
        <taxon>Bacillati</taxon>
        <taxon>Bacillota</taxon>
        <taxon>Bacilli</taxon>
        <taxon>Bacillales</taxon>
        <taxon>Paenibacillaceae</taxon>
        <taxon>Paenibacillus</taxon>
    </lineage>
</organism>
<protein>
    <submittedName>
        <fullName evidence="2">Uncharacterized protein</fullName>
    </submittedName>
</protein>
<comment type="caution">
    <text evidence="2">The sequence shown here is derived from an EMBL/GenBank/DDBJ whole genome shotgun (WGS) entry which is preliminary data.</text>
</comment>
<proteinExistence type="predicted"/>
<dbReference type="RefSeq" id="WP_213593946.1">
    <property type="nucleotide sequence ID" value="NZ_BOSM01000009.1"/>
</dbReference>
<name>A0ABQ4MWV0_9BACL</name>
<accession>A0ABQ4MWV0</accession>
<keyword evidence="1" id="KW-0472">Membrane</keyword>
<feature type="transmembrane region" description="Helical" evidence="1">
    <location>
        <begin position="31"/>
        <end position="54"/>
    </location>
</feature>
<dbReference type="EMBL" id="BOSM01000009">
    <property type="protein sequence ID" value="GIP60397.1"/>
    <property type="molecule type" value="Genomic_DNA"/>
</dbReference>